<evidence type="ECO:0000313" key="1">
    <source>
        <dbReference type="EMBL" id="VAX14060.1"/>
    </source>
</evidence>
<dbReference type="GO" id="GO:0008270">
    <property type="term" value="F:zinc ion binding"/>
    <property type="evidence" value="ECO:0007669"/>
    <property type="project" value="TreeGrafter"/>
</dbReference>
<organism evidence="1">
    <name type="scientific">hydrothermal vent metagenome</name>
    <dbReference type="NCBI Taxonomy" id="652676"/>
    <lineage>
        <taxon>unclassified sequences</taxon>
        <taxon>metagenomes</taxon>
        <taxon>ecological metagenomes</taxon>
    </lineage>
</organism>
<dbReference type="Gene3D" id="3.20.20.140">
    <property type="entry name" value="Metal-dependent hydrolases"/>
    <property type="match status" value="1"/>
</dbReference>
<dbReference type="SUPFAM" id="SSF89550">
    <property type="entry name" value="PHP domain-like"/>
    <property type="match status" value="1"/>
</dbReference>
<sequence>MLLERDAYDVDMLRIIEIARERGCYLELNSQPLRLDLNDDYCKLAKEQSVLISINSDSHNPLQFNYLQGGINQARRGWLEKENVLNCMSLLQLRNRLRATMG</sequence>
<dbReference type="PANTHER" id="PTHR36928">
    <property type="entry name" value="PHOSPHATASE YCDX-RELATED"/>
    <property type="match status" value="1"/>
</dbReference>
<reference evidence="1" key="1">
    <citation type="submission" date="2018-06" db="EMBL/GenBank/DDBJ databases">
        <authorList>
            <person name="Zhirakovskaya E."/>
        </authorList>
    </citation>
    <scope>NUCLEOTIDE SEQUENCE</scope>
</reference>
<dbReference type="GO" id="GO:0005829">
    <property type="term" value="C:cytosol"/>
    <property type="evidence" value="ECO:0007669"/>
    <property type="project" value="TreeGrafter"/>
</dbReference>
<protein>
    <submittedName>
        <fullName evidence="1">DNA polymerase X family</fullName>
    </submittedName>
</protein>
<gene>
    <name evidence="1" type="ORF">MNBD_GAMMA24-1288</name>
</gene>
<dbReference type="InterPro" id="IPR050243">
    <property type="entry name" value="PHP_phosphatase"/>
</dbReference>
<accession>A0A3B1BTL2</accession>
<dbReference type="GO" id="GO:0042578">
    <property type="term" value="F:phosphoric ester hydrolase activity"/>
    <property type="evidence" value="ECO:0007669"/>
    <property type="project" value="TreeGrafter"/>
</dbReference>
<dbReference type="InterPro" id="IPR016195">
    <property type="entry name" value="Pol/histidinol_Pase-like"/>
</dbReference>
<dbReference type="PANTHER" id="PTHR36928:SF1">
    <property type="entry name" value="PHOSPHATASE YCDX-RELATED"/>
    <property type="match status" value="1"/>
</dbReference>
<dbReference type="AlphaFoldDB" id="A0A3B1BTL2"/>
<dbReference type="EMBL" id="UOFZ01000155">
    <property type="protein sequence ID" value="VAX14060.1"/>
    <property type="molecule type" value="Genomic_DNA"/>
</dbReference>
<proteinExistence type="predicted"/>
<name>A0A3B1BTL2_9ZZZZ</name>